<evidence type="ECO:0000256" key="1">
    <source>
        <dbReference type="SAM" id="MobiDB-lite"/>
    </source>
</evidence>
<feature type="region of interest" description="Disordered" evidence="1">
    <location>
        <begin position="3821"/>
        <end position="3841"/>
    </location>
</feature>
<dbReference type="OrthoDB" id="10566729at2759"/>
<dbReference type="EMBL" id="MCFH01000056">
    <property type="protein sequence ID" value="ORX43067.1"/>
    <property type="molecule type" value="Genomic_DNA"/>
</dbReference>
<sequence>MVNFKRFGSLLPLLLGISKVLGADEVVEQEGSTGNSNTPKPIEYNFNDGQLYIKDGVTESPYKNPLPGYYKYKDIEGTDNYVKCDRYEKCEDITSSLLTKSICKVNGELIINSRSENKVGICLENKAYTFVEFGENDKNYVVSQNVELFGFDAKTTHVLLKISTNSITFDNTAKDFEDQCVLKGDNNGYIVDRKVDFCSTDSTDMYYTCKSGKCTTKKQDDYEDVETEYTKEKCTFIIDEGTVNNSCTKKGYYLHVDGQSKKLIECLVTQAAPLTGRSGEISCGIKTTTGITGYYWNELQYNEIIKCVDGDCSLVTFEDECQKAGDFIDNGYNVKLCNTASTAFVFKGIEDKLIEDKKENNYIDNIFGEENIRYVVDTNDYKVEIKKEHDIKDTILENKHYICSNGKCKKTDISINSSLDCKYTNAKLITEQKYFITADGQFIQDTDSDKDKYSGYLISIKETKCNVISKSNGYYVFSESQLVFCNTEQGCKLDNSVLLVAKPTDYPIYLLNSDNTDSTKLIRCTSSSECKVYKGEKGYYLDGSVDSKELSLIYCNGSTCSATMVASRRAYYTKDINGEVTTEGIILCNNGCVKATLGTEEKYYLNGGVGSNVTPLIHFKSGADPEIEVIDSSKKELYKNANDVKGFIYCSSPTECSEISKFQDKEYVDVKEKKIHYYDDEKEKWSESDINLETNGDSNAYYVNKLTNEILTNNNEDGKLVVCSKASDVTTCGIVTKEFKTYYINGGDDSKSLIQYDKSKTKFSLMKNVDEGYYINSNTDVISCNENCENFSIPENCDVNEGKIIKSSNTNKFCISTSKSVELTTKEEKYMVGSDSDSKIYKVNNKNVLVDKSEGYYLIKRDDTKKFVSAKDIAGDVYYCNGVKCVKQTISDEKYLPNDDENTNSNLTKIYCNGGQCKLNAKSATENYCIKTNDGNTDKSLYVCKDACDFTAQNNCSNENNKIGYYLGYYNSYLIKCSDNGNCEKEILDDSAIGYYLNMDNSKPLIQCYTSLGKTNCAAVSEVKNGYYTTPESTTDGNIIKCNNGKCKLETVTVTAQEIKYFVSGETNKHITKCEEVVEQEPEPLRRSGVEMVTKCTAIASPKLGWYVNGDKNAKTEGLDLILCSKTNGSFSCIEKPKNIGYYLSSEDNKLLNCDKTGCNDVVDLSESSANSYYVNGENNQLIYCQGPNCKSIDVNSKGFYLSATNQKYLIKCDKVDKNIVCTELTKPGTNGVYMNADTYTLSQQPLIVYNDDDYDDSKSKFKLSGNDIKNGWYKSAETDVLTKSPDNSVIKCTNSRNCSYVKVKDSQCSPSIAGEFSKVNGKLQWCKTDGSGFVDFVNGEVISEFNKNDKIPGVNLPSGVKKAYALLQVDTTFIVRSDAVDGYKYDKSLYFCPKEKYGICTEVSTADLVPGIYIDHKITNKEIKCSEVDKKVICEETENKFVTYSDGYKINNKDMYGINVDYMYAFANNGNSFPTTGDYFRANVNKYSIKLIKNIEGVEDITKYNNKFDSNGKLFVNKIKDSEGKLKENDENIDANYYDYDTNYGFYEYSKVNEAISLDKVVIYFNETEEFKYECKIGDVCIKKELTEVPLKGFKFDSDAGVLKPEFTSNKEERKIEFKVGTYIVGDREVTYDKDGNFKQGETIPNSDDADEGSICKDGGVVAFKVGGTKTIKSSKRVSKFVFKPESVNASKRSESDEAYGLMELTHLSCTVSKEIRNIFISGEDDDEEKDHIMITEEILDVDSAYSCNAKECKSITENEMTRYYINTAQQGKIKNAYAKCGYDDKKKKVVCVLLNIKEDDKLLFENAAATSAEDALISCNYKEGCKTMPVSGKLGLPLCEEKYDDIKLTYYVRVDNGEELEKDQYCIDEKEKIVSSSEFIESEIFVFDITYRQIDYSKIKENHKFASMYYKNENNGKYVQTYGYITSTDGYSKLTNEGLTFIKYKDTYKSCELEGTGSIIKEGSDVEICIGSEPPRKITGMDNTYNLLNINLNNVYPEVNAGNKILVKVKGDIVYSIYEDGYVLIDSDNKLVEMTVQTRKREVEPTPSLTLYQFNVNNMYCDSIENPSNGIYKTNMNEKTINCIGKKCNLKDIENLQFSKNITYSYIKDKNNLFSSVSTDEFIIEISEYKITPLIADNYILMDEKLYLCNSNKETCNEEDIKPGWYISGSESYKAIKCESGACKTVENLSSSCSKMGDLIYSTSAKTYQLCNTTRNGKSLVDAAGSIINLRNDNSNYDKIKSEFPEQNNIITISKNAAIGIGIDSGRNEATESIYKPIKTCYSIKSNVDETKQCQFSSSDLIAVGNYCIKNDQLYVTTEEKKCQKVDKNTALLLNGEIEIKSVADITLTTRMYYCNGEKCEITAGYMKLGNDEVKCDLTGCVKNESITHDFTDPITYSYSEDPSDFPGAANVKSALIETGSNYKVLFKGDGYYLINSSKEMLDKDSEENPNLSANATGNLYLCNKNDLSCVMQNDDDAQDKINGYFLNGKTKDNTSIIICKDGVCSIINNSNADNINDIHYGTDKCNSTISGSLVRDNKKNVKLCISNIAQSFTTNDSVKYYAIKLLKNNAFGSVRVTEENDVANIIVKVTSKSITQYKDKGYILHKSTNEIVENVGGNNSASLYNCKEDDDNRVVCDAVKNINNGWYFNEHYNDKRYIVCNSGACDVKEAPELMQCQSSGSLIYNDGKFKLCKTQNEQVDLVGNYKVIVNISGKEKFPSIEMNNTEILLEINNKNSVTIEKFEGYKIINEQDKKLIIDDDKEGLLYKCESTGECNRVLLPNQNYYLKNNATGFAEELIYCTGEYGSKCEIKNPEEGFYVGSDVNKPIIQCIQPGYEVDGSTTTTGNIVCKERQFKEGWFMNAGSDKNEYPLIYCNYERGCVTIKDLNDGWYINTGRESIFGYDGLNNSTIPSIIKCEGNSCDYVKSKDLKSACEENGGEIIISKGSIKLCKNNKESIDVSKASNTNIIMISENEKFPGQSGSDIIAVEINKFSAVQKKYAEETFLYINKEMYRCDDTCEIIKGNDETNGMKVLDQFTRNIYTSSLCDENSCSWVINKDEGLIFLDGNYKLVEGIGEGFNDISHLFKCKKFEKNPTCYELDFNEGYYINQYHKIDENKSGQKLYIYDGEWKIFDDEYKEKPTCTYLNYKQNYCTISYSDEVYSDSDNENIISAGEICKSSNGKYFIAYGEINTGIDSPNCVSFPNDATESYYKINENKYIMDKYGFFVVGDYVEKTNSKLVCNGMKCQIEKILRCSFNIQNGTCKSSSDIIKTGNICISEGNTYLALSDISTSEGSCIKYVSPSNEKTIPYSEYGYDNSKIVKGDNKNKYLLINNKLSIFNSQESVMLKSEGNYVIDNYNNLVNIGNNEISISENSIFKYILCDGNKCERRTTCLNKNEAEYIYDSNESIIKCDPLKKTIQKISQPGYYLNKPWNNLIKCHQNIVKSKIECKVINGNNGNEGYYINAGNKDKIIKCIRNEGRFSCSEENIVECTLDEKTNTCTSKLELLRNSYCIYRAEDKKLGKIEKLMYVENYIKEGEKGSCISGNDVDPYFYYSKQSKFLGHPERKDLIRVSGSSVTSIYENDIGYYVIDTKDGLGLKNDVGLEKSRFYECTKDGCIENVNPDVNKIYINKASSEKLIKYKGYWDVIIESKCTIYANNPKLCYLGGEGINNKGILYIENDGMLTFYVPTEISEKVNAINRNKFDTKDKELEKNRYIHYENNLYLLNSNSQSFDKQVKEGYYFFSSKKTKSFNLLPYVTTVNKTLEDENSNEISYYEVTKNCYGEINSSESKSINDLKKGCYWNRANENVVIQNMEISDKVKPEEEDEEGDKRRKRNNDVELNSVVKSNTNICKSVVKNNCVSAIEGQVISKGDVCLVKDGEFKGLYLIINDIKKGSSGTNCLRYDYGNVYHYVNEKTNINGKDYEKILVKIGKDEIVPFDTKLEDNSNVGYYVLNSNKQMISNESLESATAYNCNYKYDEENVNIEGFECNSFEEKGNKYYYGNYENILYASNRKWKVEKDEKYYFRNDENLASSYDEESQNEDTCKPIKLGNIEYNIEGYYLNSAELNRTVLVENKSEDYSIYKGLIKCKVLENGQCSSEEEGKQLVTGDICYDGSKKKLYVVEIEKSQDENTNDITKCYTGSRNLKYKIIDNVLYQLDGLSLKKMASGIYILNDKLEKFESEYPEKPYQIVSCENGGCEIKDKLQLESNEIVLNSAVVYEGSKESILKYYNETIGEGNEKFMNLKDNNKCYCLDKNGEIPNEDSDSCYYFVNCKTDSYNINYAINSNERMILKYESGYYKLNTGEYDNKKIKYDPKLDVIKHGNDYNIDENEIKYKIDNNNIFKLKPKYITYGYGIIDGLYLLKDGKPFESEEWTTLTEKEVCYAVKGSCNKSKLKTYRENKYVINKAVGKTSIVTYDLENNLWRTVKEDGYYFLFDHNGETYSINIEDRRPSKIYEIRNGELIEENLVNKEGEIGFYLFNDLIVEKVGMGWEDAKKILNNVDVVEKSNCNAIEKAEIIEADEYCYNENYGMCIVKSLIDDKTGKNSNCVFNTNASKHFEVINNELYLIDANSFRKITSSGIYVIGNDKLGYNGKKEGSASAYKCVDGKCTIANDLESQYYYNKASELLGEEVILYHDNARDSWRKTSESGKYVFNNKGYPTVSSEEGMKVYEVGKKGSKIEKVESASDGKLIVKTISNELFVIDVKNGKIELKRMKKCSVDVNGNVKVKGKLQVGDLCNADGNVVIITANKNAKREEVEDDEEVEYSYTGAVSDNQESKMIYIEEEMKFAELSNEGYEYLDIEGYVVLDKSNGGLLESTTEVLCDAYLCKDGKCTLLAADKIKSGNYYINSLSENGKLVKYVSNGKWKVESEIGYYFLTSDMKMVEKEGVPEYVIDVRKVNGKMEQVEITDENVVGFYLNKAGKNKYLVSNNEVFWSKGTELRICEIEEKEEGSICKTTKENEEYEEGLYCASKGSNVLYLLTGKATSTQNTVNCISRKDEDKYISSKKITKMNGIELKNKLIEFNKNAITLVRDGYYIISQNDTLISSDIANNEDVEFIIYNCKDTVCSTNVSPGEKLITNEGEIIEIDEEGKLVSLTENGLSFFSKEGKVCDESESEVGIIINVSENGKVNESIGLSDLQEGVYINESNEDVVAVKENGEWMIKSVKCSYDESKGTCSNEKVEFAVGDYCSYEKKLYVITETVEDEESKCVVGGKESPIIMKSSNGKLISVEEKMIQFIEDDGYYALSTDDTPFENVEMAESKLIKCEDDECNEVDVEVGSYLNKAPIVSNIVQYPSGKLEESVKSDKKCEINEEGIVSGEDVNVGDVCIVSQSLYLVGDDMRGNEVKKEIISYKLVENSLYKLNDDAVVQIFDGYYFVTGEDLPVTNVKDYAKVDTVGVMCSSKGYCFVMEPSILGYYPDYTTKNGKNFRIIKYNPSDKSGKREEESSGYEVLSEEGIYKMDDGSYAQCEKDNNDEVVCHDIEEKGAYVTVDDEVIVCVEDEDEEVQCSQATNGGYYWIDKKLYECDPSEDGDKLDCKEVAKEGYFISQPEGDLYECEKVEEETEIVEEETADVSKIYDGLNAGGEESSEEEDETTTTTSTEESTTTTTTTEESTTTTTTTT</sequence>
<feature type="region of interest" description="Disordered" evidence="1">
    <location>
        <begin position="5579"/>
        <end position="5633"/>
    </location>
</feature>
<evidence type="ECO:0000256" key="2">
    <source>
        <dbReference type="SAM" id="SignalP"/>
    </source>
</evidence>
<reference evidence="3 4" key="1">
    <citation type="submission" date="2016-08" db="EMBL/GenBank/DDBJ databases">
        <title>Genomes of anaerobic fungi encode conserved fungal cellulosomes for biomass hydrolysis.</title>
        <authorList>
            <consortium name="DOE Joint Genome Institute"/>
            <person name="Haitjema C.H."/>
            <person name="Gilmore S.P."/>
            <person name="Henske J.K."/>
            <person name="Solomon K.V."/>
            <person name="De Groot R."/>
            <person name="Kuo A."/>
            <person name="Mondo S.J."/>
            <person name="Salamov A.A."/>
            <person name="Labutti K."/>
            <person name="Zhao Z."/>
            <person name="Chiniquy J."/>
            <person name="Barry K."/>
            <person name="Brewer H.M."/>
            <person name="Purvine S.O."/>
            <person name="Wright A.T."/>
            <person name="Boxma B."/>
            <person name="Van Alen T."/>
            <person name="Hackstein J.H."/>
            <person name="Baker S.E."/>
            <person name="Grigoriev I.V."/>
            <person name="O'Malley M.A."/>
        </authorList>
    </citation>
    <scope>NUCLEOTIDE SEQUENCE [LARGE SCALE GENOMIC DNA]</scope>
    <source>
        <strain evidence="4">finn</strain>
    </source>
</reference>
<evidence type="ECO:0000313" key="4">
    <source>
        <dbReference type="Proteomes" id="UP000193719"/>
    </source>
</evidence>
<keyword evidence="4" id="KW-1185">Reference proteome</keyword>
<dbReference type="STRING" id="1754191.A0A1Y1UZB4"/>
<accession>A0A1Y1UZB4</accession>
<feature type="non-terminal residue" evidence="3">
    <location>
        <position position="5633"/>
    </location>
</feature>
<feature type="compositionally biased region" description="Low complexity" evidence="1">
    <location>
        <begin position="5607"/>
        <end position="5633"/>
    </location>
</feature>
<organism evidence="3 4">
    <name type="scientific">Piromyces finnis</name>
    <dbReference type="NCBI Taxonomy" id="1754191"/>
    <lineage>
        <taxon>Eukaryota</taxon>
        <taxon>Fungi</taxon>
        <taxon>Fungi incertae sedis</taxon>
        <taxon>Chytridiomycota</taxon>
        <taxon>Chytridiomycota incertae sedis</taxon>
        <taxon>Neocallimastigomycetes</taxon>
        <taxon>Neocallimastigales</taxon>
        <taxon>Neocallimastigaceae</taxon>
        <taxon>Piromyces</taxon>
    </lineage>
</organism>
<dbReference type="Proteomes" id="UP000193719">
    <property type="component" value="Unassembled WGS sequence"/>
</dbReference>
<proteinExistence type="predicted"/>
<keyword evidence="2" id="KW-0732">Signal</keyword>
<reference evidence="3 4" key="2">
    <citation type="submission" date="2016-08" db="EMBL/GenBank/DDBJ databases">
        <title>Pervasive Adenine N6-methylation of Active Genes in Fungi.</title>
        <authorList>
            <consortium name="DOE Joint Genome Institute"/>
            <person name="Mondo S.J."/>
            <person name="Dannebaum R.O."/>
            <person name="Kuo R.C."/>
            <person name="Labutti K."/>
            <person name="Haridas S."/>
            <person name="Kuo A."/>
            <person name="Salamov A."/>
            <person name="Ahrendt S.R."/>
            <person name="Lipzen A."/>
            <person name="Sullivan W."/>
            <person name="Andreopoulos W.B."/>
            <person name="Clum A."/>
            <person name="Lindquist E."/>
            <person name="Daum C."/>
            <person name="Ramamoorthy G.K."/>
            <person name="Gryganskyi A."/>
            <person name="Culley D."/>
            <person name="Magnuson J.K."/>
            <person name="James T.Y."/>
            <person name="O'Malley M.A."/>
            <person name="Stajich J.E."/>
            <person name="Spatafora J.W."/>
            <person name="Visel A."/>
            <person name="Grigoriev I.V."/>
        </authorList>
    </citation>
    <scope>NUCLEOTIDE SEQUENCE [LARGE SCALE GENOMIC DNA]</scope>
    <source>
        <strain evidence="4">finn</strain>
    </source>
</reference>
<feature type="signal peptide" evidence="2">
    <location>
        <begin position="1"/>
        <end position="22"/>
    </location>
</feature>
<gene>
    <name evidence="3" type="ORF">BCR36DRAFT_147998</name>
</gene>
<evidence type="ECO:0000313" key="3">
    <source>
        <dbReference type="EMBL" id="ORX43067.1"/>
    </source>
</evidence>
<name>A0A1Y1UZB4_9FUNG</name>
<feature type="chain" id="PRO_5012463248" evidence="2">
    <location>
        <begin position="23"/>
        <end position="5633"/>
    </location>
</feature>
<comment type="caution">
    <text evidence="3">The sequence shown here is derived from an EMBL/GenBank/DDBJ whole genome shotgun (WGS) entry which is preliminary data.</text>
</comment>
<protein>
    <submittedName>
        <fullName evidence="3">Scaffoldin</fullName>
    </submittedName>
</protein>